<proteinExistence type="predicted"/>
<evidence type="ECO:0008006" key="7">
    <source>
        <dbReference type="Google" id="ProtNLM"/>
    </source>
</evidence>
<sequence>MESVLGGIDSSGALVRAREALDRMHTATELQREGVHLFPGSHGTPNRYLKAAREAVKDALNGHFGTSGPVGLDPFDPGPVAAVLERARAARDDPFSEATLRTQLERILAERGRVEAEQLLDGMPLETLREVTADRLRISGLPEAGVKTVGDVRRAHAGQLRQIPGIGQRSADRLKAAAETLFSEAAAEPRRDIGTERTRYAVQLVNVLARYDALPDLDEEQQARRRRLFEIADLSRNWSVAAGDPDRWAVAYSGGEKSNETYARFRRDIAWAQANPQVLDTFRGLTVTVNPWADYERRPAHYQGLLADLLGNQKTGGEDLDADTLAAIRALRLDRTFLNPDLHLRGYQSFGARFAVVQKKTVLGDEMGLGKTVQAIAAAAHVAAVDGVARTRVLVVCPASVVVNWEREIKNFTDGLPVFRAHGAVKEDLVDAWRSEGGFCVVTYDGARTMASRLGAPEFVVVDEAHMIKNPRAQRSRAVARLVDTAAHALLMTGTPLENAVEDFENLVGYIAPELDVADLSAREFRRRIAPVYLRRNQDDVLDELPQKTETIDWIDLNDEDRRHYLEAVREGGWMAMRRAPMTTPVGVPAKLERLREIVDEAAEAGRKVLIFSFFLDVLGRLEEELGKTVVGTVDGSVVAAKRQDLVDQFAAVDGPAVLLAQITAAGAGLNIQAASVVILVEPQVKPSIEAQAIARAHRMGQTSTVLVHRLVADDTADERLLEILGQKTKVFDAYARESESARVHDAVDVSESQLAEEIIAAERKRWNVGGEAEGDAGDTRESKGDTGGEA</sequence>
<dbReference type="InterPro" id="IPR027417">
    <property type="entry name" value="P-loop_NTPase"/>
</dbReference>
<feature type="domain" description="Helicase ATP-binding" evidence="3">
    <location>
        <begin position="352"/>
        <end position="514"/>
    </location>
</feature>
<dbReference type="Proteomes" id="UP000185434">
    <property type="component" value="Chromosome"/>
</dbReference>
<evidence type="ECO:0000256" key="1">
    <source>
        <dbReference type="ARBA" id="ARBA00022801"/>
    </source>
</evidence>
<evidence type="ECO:0000259" key="4">
    <source>
        <dbReference type="PROSITE" id="PS51194"/>
    </source>
</evidence>
<evidence type="ECO:0000259" key="3">
    <source>
        <dbReference type="PROSITE" id="PS51192"/>
    </source>
</evidence>
<feature type="domain" description="Helicase C-terminal" evidence="4">
    <location>
        <begin position="594"/>
        <end position="740"/>
    </location>
</feature>
<reference evidence="5 6" key="1">
    <citation type="submission" date="2014-08" db="EMBL/GenBank/DDBJ databases">
        <title>Complete genome sequence of Corynebacterium frankenforstense ST18(T) (=DSM 45800(T)), isolated from raw cow milk.</title>
        <authorList>
            <person name="Ruckert C."/>
            <person name="Albersmeier A."/>
            <person name="Winkler A."/>
            <person name="Lipski A."/>
            <person name="Kalinowski J."/>
        </authorList>
    </citation>
    <scope>NUCLEOTIDE SEQUENCE [LARGE SCALE GENOMIC DNA]</scope>
    <source>
        <strain evidence="5 6">ST18</strain>
    </source>
</reference>
<dbReference type="EMBL" id="CP009247">
    <property type="protein sequence ID" value="APT88738.1"/>
    <property type="molecule type" value="Genomic_DNA"/>
</dbReference>
<dbReference type="CDD" id="cd18793">
    <property type="entry name" value="SF2_C_SNF"/>
    <property type="match status" value="1"/>
</dbReference>
<dbReference type="Pfam" id="PF00271">
    <property type="entry name" value="Helicase_C"/>
    <property type="match status" value="1"/>
</dbReference>
<dbReference type="InterPro" id="IPR014001">
    <property type="entry name" value="Helicase_ATP-bd"/>
</dbReference>
<accession>A0A1L7CSI7</accession>
<dbReference type="Gene3D" id="3.40.50.300">
    <property type="entry name" value="P-loop containing nucleotide triphosphate hydrolases"/>
    <property type="match status" value="1"/>
</dbReference>
<dbReference type="PROSITE" id="PS51194">
    <property type="entry name" value="HELICASE_CTER"/>
    <property type="match status" value="1"/>
</dbReference>
<dbReference type="Gene3D" id="3.40.50.10810">
    <property type="entry name" value="Tandem AAA-ATPase domain"/>
    <property type="match status" value="1"/>
</dbReference>
<name>A0A1L7CSI7_9CORY</name>
<dbReference type="SMART" id="SM00490">
    <property type="entry name" value="HELICc"/>
    <property type="match status" value="1"/>
</dbReference>
<evidence type="ECO:0000256" key="2">
    <source>
        <dbReference type="SAM" id="MobiDB-lite"/>
    </source>
</evidence>
<dbReference type="SMART" id="SM00487">
    <property type="entry name" value="DEXDc"/>
    <property type="match status" value="1"/>
</dbReference>
<feature type="compositionally biased region" description="Basic and acidic residues" evidence="2">
    <location>
        <begin position="778"/>
        <end position="791"/>
    </location>
</feature>
<protein>
    <recommendedName>
        <fullName evidence="7">Helicase SNF2</fullName>
    </recommendedName>
</protein>
<dbReference type="PROSITE" id="PS51192">
    <property type="entry name" value="HELICASE_ATP_BIND_1"/>
    <property type="match status" value="1"/>
</dbReference>
<dbReference type="PANTHER" id="PTHR10799">
    <property type="entry name" value="SNF2/RAD54 HELICASE FAMILY"/>
    <property type="match status" value="1"/>
</dbReference>
<dbReference type="AlphaFoldDB" id="A0A1L7CSI7"/>
<keyword evidence="6" id="KW-1185">Reference proteome</keyword>
<dbReference type="InterPro" id="IPR010995">
    <property type="entry name" value="DNA_repair_Rad51/TF_NusA_a-hlx"/>
</dbReference>
<dbReference type="InterPro" id="IPR001650">
    <property type="entry name" value="Helicase_C-like"/>
</dbReference>
<dbReference type="SUPFAM" id="SSF52540">
    <property type="entry name" value="P-loop containing nucleoside triphosphate hydrolases"/>
    <property type="match status" value="2"/>
</dbReference>
<evidence type="ECO:0000313" key="5">
    <source>
        <dbReference type="EMBL" id="APT88738.1"/>
    </source>
</evidence>
<dbReference type="Gene3D" id="1.10.150.20">
    <property type="entry name" value="5' to 3' exonuclease, C-terminal subdomain"/>
    <property type="match status" value="1"/>
</dbReference>
<evidence type="ECO:0000313" key="6">
    <source>
        <dbReference type="Proteomes" id="UP000185434"/>
    </source>
</evidence>
<dbReference type="InterPro" id="IPR038718">
    <property type="entry name" value="SNF2-like_sf"/>
</dbReference>
<dbReference type="KEGG" id="cfk:CFRA_05195"/>
<gene>
    <name evidence="5" type="ORF">CFRA_05195</name>
</gene>
<dbReference type="SUPFAM" id="SSF47794">
    <property type="entry name" value="Rad51 N-terminal domain-like"/>
    <property type="match status" value="1"/>
</dbReference>
<dbReference type="CDD" id="cd17919">
    <property type="entry name" value="DEXHc_Snf"/>
    <property type="match status" value="1"/>
</dbReference>
<dbReference type="GO" id="GO:0016787">
    <property type="term" value="F:hydrolase activity"/>
    <property type="evidence" value="ECO:0007669"/>
    <property type="project" value="UniProtKB-KW"/>
</dbReference>
<dbReference type="STRING" id="1437875.CFRA_05195"/>
<dbReference type="Pfam" id="PF00176">
    <property type="entry name" value="SNF2-rel_dom"/>
    <property type="match status" value="1"/>
</dbReference>
<feature type="region of interest" description="Disordered" evidence="2">
    <location>
        <begin position="767"/>
        <end position="791"/>
    </location>
</feature>
<dbReference type="InterPro" id="IPR000330">
    <property type="entry name" value="SNF2_N"/>
</dbReference>
<dbReference type="GO" id="GO:0005524">
    <property type="term" value="F:ATP binding"/>
    <property type="evidence" value="ECO:0007669"/>
    <property type="project" value="InterPro"/>
</dbReference>
<organism evidence="5 6">
    <name type="scientific">Corynebacterium frankenforstense DSM 45800</name>
    <dbReference type="NCBI Taxonomy" id="1437875"/>
    <lineage>
        <taxon>Bacteria</taxon>
        <taxon>Bacillati</taxon>
        <taxon>Actinomycetota</taxon>
        <taxon>Actinomycetes</taxon>
        <taxon>Mycobacteriales</taxon>
        <taxon>Corynebacteriaceae</taxon>
        <taxon>Corynebacterium</taxon>
    </lineage>
</organism>
<keyword evidence="1" id="KW-0378">Hydrolase</keyword>
<dbReference type="InterPro" id="IPR049730">
    <property type="entry name" value="SNF2/RAD54-like_C"/>
</dbReference>